<evidence type="ECO:0000313" key="1">
    <source>
        <dbReference type="EMBL" id="THU85625.1"/>
    </source>
</evidence>
<accession>A0A4V4HD67</accession>
<dbReference type="AlphaFoldDB" id="A0A4V4HD67"/>
<organism evidence="1 2">
    <name type="scientific">Dendrothele bispora (strain CBS 962.96)</name>
    <dbReference type="NCBI Taxonomy" id="1314807"/>
    <lineage>
        <taxon>Eukaryota</taxon>
        <taxon>Fungi</taxon>
        <taxon>Dikarya</taxon>
        <taxon>Basidiomycota</taxon>
        <taxon>Agaricomycotina</taxon>
        <taxon>Agaricomycetes</taxon>
        <taxon>Agaricomycetidae</taxon>
        <taxon>Agaricales</taxon>
        <taxon>Agaricales incertae sedis</taxon>
        <taxon>Dendrothele</taxon>
    </lineage>
</organism>
<keyword evidence="2" id="KW-1185">Reference proteome</keyword>
<proteinExistence type="predicted"/>
<evidence type="ECO:0000313" key="2">
    <source>
        <dbReference type="Proteomes" id="UP000297245"/>
    </source>
</evidence>
<dbReference type="Proteomes" id="UP000297245">
    <property type="component" value="Unassembled WGS sequence"/>
</dbReference>
<protein>
    <submittedName>
        <fullName evidence="1">Uncharacterized protein</fullName>
    </submittedName>
</protein>
<name>A0A4V4HD67_DENBC</name>
<gene>
    <name evidence="1" type="ORF">K435DRAFT_385771</name>
</gene>
<reference evidence="1 2" key="1">
    <citation type="journal article" date="2019" name="Nat. Ecol. Evol.">
        <title>Megaphylogeny resolves global patterns of mushroom evolution.</title>
        <authorList>
            <person name="Varga T."/>
            <person name="Krizsan K."/>
            <person name="Foldi C."/>
            <person name="Dima B."/>
            <person name="Sanchez-Garcia M."/>
            <person name="Sanchez-Ramirez S."/>
            <person name="Szollosi G.J."/>
            <person name="Szarkandi J.G."/>
            <person name="Papp V."/>
            <person name="Albert L."/>
            <person name="Andreopoulos W."/>
            <person name="Angelini C."/>
            <person name="Antonin V."/>
            <person name="Barry K.W."/>
            <person name="Bougher N.L."/>
            <person name="Buchanan P."/>
            <person name="Buyck B."/>
            <person name="Bense V."/>
            <person name="Catcheside P."/>
            <person name="Chovatia M."/>
            <person name="Cooper J."/>
            <person name="Damon W."/>
            <person name="Desjardin D."/>
            <person name="Finy P."/>
            <person name="Geml J."/>
            <person name="Haridas S."/>
            <person name="Hughes K."/>
            <person name="Justo A."/>
            <person name="Karasinski D."/>
            <person name="Kautmanova I."/>
            <person name="Kiss B."/>
            <person name="Kocsube S."/>
            <person name="Kotiranta H."/>
            <person name="LaButti K.M."/>
            <person name="Lechner B.E."/>
            <person name="Liimatainen K."/>
            <person name="Lipzen A."/>
            <person name="Lukacs Z."/>
            <person name="Mihaltcheva S."/>
            <person name="Morgado L.N."/>
            <person name="Niskanen T."/>
            <person name="Noordeloos M.E."/>
            <person name="Ohm R.A."/>
            <person name="Ortiz-Santana B."/>
            <person name="Ovrebo C."/>
            <person name="Racz N."/>
            <person name="Riley R."/>
            <person name="Savchenko A."/>
            <person name="Shiryaev A."/>
            <person name="Soop K."/>
            <person name="Spirin V."/>
            <person name="Szebenyi C."/>
            <person name="Tomsovsky M."/>
            <person name="Tulloss R.E."/>
            <person name="Uehling J."/>
            <person name="Grigoriev I.V."/>
            <person name="Vagvolgyi C."/>
            <person name="Papp T."/>
            <person name="Martin F.M."/>
            <person name="Miettinen O."/>
            <person name="Hibbett D.S."/>
            <person name="Nagy L.G."/>
        </authorList>
    </citation>
    <scope>NUCLEOTIDE SEQUENCE [LARGE SCALE GENOMIC DNA]</scope>
    <source>
        <strain evidence="1 2">CBS 962.96</strain>
    </source>
</reference>
<sequence length="79" mass="8843">MCDLSGLVCWALVSLTLDQTLLHSPHTFSTLLWYLLTAHFDFWTDLLFTTLSFFTPGPGSLVLAPRLHPILILVSNISI</sequence>
<dbReference type="EMBL" id="ML179537">
    <property type="protein sequence ID" value="THU85625.1"/>
    <property type="molecule type" value="Genomic_DNA"/>
</dbReference>